<reference evidence="1 2" key="1">
    <citation type="journal article" date="2017" name="Int. J. Parasitol.">
        <title>The genome of the protozoan parasite Cystoisospora suis and a reverse vaccinology approach to identify vaccine candidates.</title>
        <authorList>
            <person name="Palmieri N."/>
            <person name="Shrestha A."/>
            <person name="Ruttkowski B."/>
            <person name="Beck T."/>
            <person name="Vogl C."/>
            <person name="Tomley F."/>
            <person name="Blake D.P."/>
            <person name="Joachim A."/>
        </authorList>
    </citation>
    <scope>NUCLEOTIDE SEQUENCE [LARGE SCALE GENOMIC DNA]</scope>
    <source>
        <strain evidence="1 2">Wien I</strain>
    </source>
</reference>
<dbReference type="Proteomes" id="UP000221165">
    <property type="component" value="Unassembled WGS sequence"/>
</dbReference>
<gene>
    <name evidence="1" type="ORF">CSUI_009294</name>
</gene>
<comment type="caution">
    <text evidence="1">The sequence shown here is derived from an EMBL/GenBank/DDBJ whole genome shotgun (WGS) entry which is preliminary data.</text>
</comment>
<protein>
    <submittedName>
        <fullName evidence="1">Uncharacterized protein</fullName>
    </submittedName>
</protein>
<evidence type="ECO:0000313" key="2">
    <source>
        <dbReference type="Proteomes" id="UP000221165"/>
    </source>
</evidence>
<keyword evidence="2" id="KW-1185">Reference proteome</keyword>
<proteinExistence type="predicted"/>
<dbReference type="VEuPathDB" id="ToxoDB:CSUI_009294"/>
<feature type="non-terminal residue" evidence="1">
    <location>
        <position position="50"/>
    </location>
</feature>
<dbReference type="AlphaFoldDB" id="A0A2C6KIF2"/>
<name>A0A2C6KIF2_9APIC</name>
<dbReference type="GeneID" id="94432621"/>
<accession>A0A2C6KIF2</accession>
<evidence type="ECO:0000313" key="1">
    <source>
        <dbReference type="EMBL" id="PHJ16889.1"/>
    </source>
</evidence>
<organism evidence="1 2">
    <name type="scientific">Cystoisospora suis</name>
    <dbReference type="NCBI Taxonomy" id="483139"/>
    <lineage>
        <taxon>Eukaryota</taxon>
        <taxon>Sar</taxon>
        <taxon>Alveolata</taxon>
        <taxon>Apicomplexa</taxon>
        <taxon>Conoidasida</taxon>
        <taxon>Coccidia</taxon>
        <taxon>Eucoccidiorida</taxon>
        <taxon>Eimeriorina</taxon>
        <taxon>Sarcocystidae</taxon>
        <taxon>Cystoisospora</taxon>
    </lineage>
</organism>
<dbReference type="RefSeq" id="XP_067918614.1">
    <property type="nucleotide sequence ID" value="XM_068069410.1"/>
</dbReference>
<sequence>MMSSPYCGIRSTVRHKTGGVPSVGGHRRRFSPDGVSCLGAAEPRGCRPLG</sequence>
<dbReference type="EMBL" id="MIGC01005506">
    <property type="protein sequence ID" value="PHJ16889.1"/>
    <property type="molecule type" value="Genomic_DNA"/>
</dbReference>